<dbReference type="EMBL" id="JACIEF010000004">
    <property type="protein sequence ID" value="MBB4110329.1"/>
    <property type="molecule type" value="Genomic_DNA"/>
</dbReference>
<protein>
    <submittedName>
        <fullName evidence="1">Uncharacterized protein</fullName>
    </submittedName>
</protein>
<dbReference type="Proteomes" id="UP000532273">
    <property type="component" value="Unassembled WGS sequence"/>
</dbReference>
<evidence type="ECO:0000313" key="1">
    <source>
        <dbReference type="EMBL" id="MBB4110329.1"/>
    </source>
</evidence>
<dbReference type="AlphaFoldDB" id="A0A7W6P728"/>
<sequence length="43" mass="4980">MGLSLYLNSNMRSNMNESRKDKHFSLVLVLKNNGNIKIAIMHF</sequence>
<reference evidence="1 2" key="1">
    <citation type="submission" date="2020-08" db="EMBL/GenBank/DDBJ databases">
        <title>Genomic Encyclopedia of Type Strains, Phase IV (KMG-IV): sequencing the most valuable type-strain genomes for metagenomic binning, comparative biology and taxonomic classification.</title>
        <authorList>
            <person name="Goeker M."/>
        </authorList>
    </citation>
    <scope>NUCLEOTIDE SEQUENCE [LARGE SCALE GENOMIC DNA]</scope>
    <source>
        <strain evidence="1 2">DSM 100774</strain>
    </source>
</reference>
<comment type="caution">
    <text evidence="1">The sequence shown here is derived from an EMBL/GenBank/DDBJ whole genome shotgun (WGS) entry which is preliminary data.</text>
</comment>
<gene>
    <name evidence="1" type="ORF">GGQ60_004357</name>
</gene>
<name>A0A7W6P728_9SPHI</name>
<proteinExistence type="predicted"/>
<accession>A0A7W6P728</accession>
<organism evidence="1 2">
    <name type="scientific">Pedobacter zeae</name>
    <dbReference type="NCBI Taxonomy" id="1737356"/>
    <lineage>
        <taxon>Bacteria</taxon>
        <taxon>Pseudomonadati</taxon>
        <taxon>Bacteroidota</taxon>
        <taxon>Sphingobacteriia</taxon>
        <taxon>Sphingobacteriales</taxon>
        <taxon>Sphingobacteriaceae</taxon>
        <taxon>Pedobacter</taxon>
    </lineage>
</organism>
<evidence type="ECO:0000313" key="2">
    <source>
        <dbReference type="Proteomes" id="UP000532273"/>
    </source>
</evidence>